<evidence type="ECO:0000256" key="1">
    <source>
        <dbReference type="SAM" id="MobiDB-lite"/>
    </source>
</evidence>
<feature type="compositionally biased region" description="Polar residues" evidence="1">
    <location>
        <begin position="89"/>
        <end position="102"/>
    </location>
</feature>
<evidence type="ECO:0000313" key="3">
    <source>
        <dbReference type="EMBL" id="KAK3787440.1"/>
    </source>
</evidence>
<organism evidence="3 4">
    <name type="scientific">Elysia crispata</name>
    <name type="common">lettuce slug</name>
    <dbReference type="NCBI Taxonomy" id="231223"/>
    <lineage>
        <taxon>Eukaryota</taxon>
        <taxon>Metazoa</taxon>
        <taxon>Spiralia</taxon>
        <taxon>Lophotrochozoa</taxon>
        <taxon>Mollusca</taxon>
        <taxon>Gastropoda</taxon>
        <taxon>Heterobranchia</taxon>
        <taxon>Euthyneura</taxon>
        <taxon>Panpulmonata</taxon>
        <taxon>Sacoglossa</taxon>
        <taxon>Placobranchoidea</taxon>
        <taxon>Plakobranchidae</taxon>
        <taxon>Elysia</taxon>
    </lineage>
</organism>
<feature type="region of interest" description="Disordered" evidence="1">
    <location>
        <begin position="89"/>
        <end position="110"/>
    </location>
</feature>
<evidence type="ECO:0000256" key="2">
    <source>
        <dbReference type="SAM" id="Phobius"/>
    </source>
</evidence>
<gene>
    <name evidence="3" type="ORF">RRG08_025707</name>
</gene>
<name>A0AAE1DYX8_9GAST</name>
<protein>
    <submittedName>
        <fullName evidence="3">Uncharacterized protein</fullName>
    </submittedName>
</protein>
<keyword evidence="2" id="KW-0472">Membrane</keyword>
<reference evidence="3" key="1">
    <citation type="journal article" date="2023" name="G3 (Bethesda)">
        <title>A reference genome for the long-term kleptoplast-retaining sea slug Elysia crispata morphotype clarki.</title>
        <authorList>
            <person name="Eastman K.E."/>
            <person name="Pendleton A.L."/>
            <person name="Shaikh M.A."/>
            <person name="Suttiyut T."/>
            <person name="Ogas R."/>
            <person name="Tomko P."/>
            <person name="Gavelis G."/>
            <person name="Widhalm J.R."/>
            <person name="Wisecaver J.H."/>
        </authorList>
    </citation>
    <scope>NUCLEOTIDE SEQUENCE</scope>
    <source>
        <strain evidence="3">ECLA1</strain>
    </source>
</reference>
<dbReference type="AlphaFoldDB" id="A0AAE1DYX8"/>
<keyword evidence="4" id="KW-1185">Reference proteome</keyword>
<keyword evidence="2" id="KW-1133">Transmembrane helix</keyword>
<proteinExistence type="predicted"/>
<dbReference type="Proteomes" id="UP001283361">
    <property type="component" value="Unassembled WGS sequence"/>
</dbReference>
<keyword evidence="2" id="KW-0812">Transmembrane</keyword>
<feature type="transmembrane region" description="Helical" evidence="2">
    <location>
        <begin position="67"/>
        <end position="85"/>
    </location>
</feature>
<dbReference type="EMBL" id="JAWDGP010001864">
    <property type="protein sequence ID" value="KAK3787440.1"/>
    <property type="molecule type" value="Genomic_DNA"/>
</dbReference>
<evidence type="ECO:0000313" key="4">
    <source>
        <dbReference type="Proteomes" id="UP001283361"/>
    </source>
</evidence>
<comment type="caution">
    <text evidence="3">The sequence shown here is derived from an EMBL/GenBank/DDBJ whole genome shotgun (WGS) entry which is preliminary data.</text>
</comment>
<accession>A0AAE1DYX8</accession>
<sequence length="110" mass="12231">MEIDLRSQSRSRLLGGTLRKDGLGREVHHFHGDKLIRQGKGLKRTVVKLELLSRPVRTWCAKTPEQLLVPFILSMSVFIAGTALYEVDSNQGPLDTDVSTSPDAIFNGRS</sequence>